<dbReference type="Proteomes" id="UP001632038">
    <property type="component" value="Unassembled WGS sequence"/>
</dbReference>
<accession>A0ABD3C8A7</accession>
<organism evidence="1 2">
    <name type="scientific">Castilleja foliolosa</name>
    <dbReference type="NCBI Taxonomy" id="1961234"/>
    <lineage>
        <taxon>Eukaryota</taxon>
        <taxon>Viridiplantae</taxon>
        <taxon>Streptophyta</taxon>
        <taxon>Embryophyta</taxon>
        <taxon>Tracheophyta</taxon>
        <taxon>Spermatophyta</taxon>
        <taxon>Magnoliopsida</taxon>
        <taxon>eudicotyledons</taxon>
        <taxon>Gunneridae</taxon>
        <taxon>Pentapetalae</taxon>
        <taxon>asterids</taxon>
        <taxon>lamiids</taxon>
        <taxon>Lamiales</taxon>
        <taxon>Orobanchaceae</taxon>
        <taxon>Pedicularideae</taxon>
        <taxon>Castillejinae</taxon>
        <taxon>Castilleja</taxon>
    </lineage>
</organism>
<dbReference type="AlphaFoldDB" id="A0ABD3C8A7"/>
<reference evidence="2" key="1">
    <citation type="journal article" date="2024" name="IScience">
        <title>Strigolactones Initiate the Formation of Haustorium-like Structures in Castilleja.</title>
        <authorList>
            <person name="Buerger M."/>
            <person name="Peterson D."/>
            <person name="Chory J."/>
        </authorList>
    </citation>
    <scope>NUCLEOTIDE SEQUENCE [LARGE SCALE GENOMIC DNA]</scope>
</reference>
<protein>
    <submittedName>
        <fullName evidence="1">Uncharacterized protein</fullName>
    </submittedName>
</protein>
<evidence type="ECO:0000313" key="2">
    <source>
        <dbReference type="Proteomes" id="UP001632038"/>
    </source>
</evidence>
<gene>
    <name evidence="1" type="ORF">CASFOL_030800</name>
</gene>
<dbReference type="EMBL" id="JAVIJP010000052">
    <property type="protein sequence ID" value="KAL3625346.1"/>
    <property type="molecule type" value="Genomic_DNA"/>
</dbReference>
<proteinExistence type="predicted"/>
<evidence type="ECO:0000313" key="1">
    <source>
        <dbReference type="EMBL" id="KAL3625346.1"/>
    </source>
</evidence>
<keyword evidence="2" id="KW-1185">Reference proteome</keyword>
<name>A0ABD3C8A7_9LAMI</name>
<sequence length="78" mass="9574">MFIRLLNHFNNFRDIRFIIRRQSLLLLIQNIFPSVDQLSIVYYSDYQECLLYFLDSYPPPSFMPHQEDQTYYEKSDNV</sequence>
<comment type="caution">
    <text evidence="1">The sequence shown here is derived from an EMBL/GenBank/DDBJ whole genome shotgun (WGS) entry which is preliminary data.</text>
</comment>